<dbReference type="SUPFAM" id="SSF53383">
    <property type="entry name" value="PLP-dependent transferases"/>
    <property type="match status" value="1"/>
</dbReference>
<dbReference type="Gene3D" id="3.40.640.10">
    <property type="entry name" value="Type I PLP-dependent aspartate aminotransferase-like (Major domain)"/>
    <property type="match status" value="1"/>
</dbReference>
<evidence type="ECO:0000256" key="4">
    <source>
        <dbReference type="ARBA" id="ARBA00022679"/>
    </source>
</evidence>
<dbReference type="InterPro" id="IPR015421">
    <property type="entry name" value="PyrdxlP-dep_Trfase_major"/>
</dbReference>
<evidence type="ECO:0000256" key="2">
    <source>
        <dbReference type="ARBA" id="ARBA00010447"/>
    </source>
</evidence>
<dbReference type="Pfam" id="PF00266">
    <property type="entry name" value="Aminotran_5"/>
    <property type="match status" value="1"/>
</dbReference>
<keyword evidence="11" id="KW-1185">Reference proteome</keyword>
<comment type="similarity">
    <text evidence="2 8">Belongs to the class-V pyridoxal-phosphate-dependent aminotransferase family. Csd subfamily.</text>
</comment>
<dbReference type="CDD" id="cd06453">
    <property type="entry name" value="SufS_like"/>
    <property type="match status" value="1"/>
</dbReference>
<comment type="caution">
    <text evidence="10">The sequence shown here is derived from an EMBL/GenBank/DDBJ whole genome shotgun (WGS) entry which is preliminary data.</text>
</comment>
<comment type="function">
    <text evidence="8">Catalyzes the removal of elemental sulfur and selenium atoms from L-cysteine, L-cystine, L-selenocysteine, and L-selenocystine to produce L-alanine.</text>
</comment>
<name>A0ABT9HLC2_9SPHN</name>
<dbReference type="PROSITE" id="PS00595">
    <property type="entry name" value="AA_TRANSFER_CLASS_5"/>
    <property type="match status" value="1"/>
</dbReference>
<evidence type="ECO:0000256" key="7">
    <source>
        <dbReference type="RuleBase" id="RU004504"/>
    </source>
</evidence>
<dbReference type="InterPro" id="IPR010970">
    <property type="entry name" value="Cys_dSase_SufS"/>
</dbReference>
<feature type="domain" description="Aminotransferase class V" evidence="9">
    <location>
        <begin position="25"/>
        <end position="393"/>
    </location>
</feature>
<evidence type="ECO:0000313" key="10">
    <source>
        <dbReference type="EMBL" id="MDP4573815.1"/>
    </source>
</evidence>
<dbReference type="InterPro" id="IPR000192">
    <property type="entry name" value="Aminotrans_V_dom"/>
</dbReference>
<dbReference type="InterPro" id="IPR015422">
    <property type="entry name" value="PyrdxlP-dep_Trfase_small"/>
</dbReference>
<dbReference type="PANTHER" id="PTHR43586">
    <property type="entry name" value="CYSTEINE DESULFURASE"/>
    <property type="match status" value="1"/>
</dbReference>
<gene>
    <name evidence="10" type="ORF">Q9K02_01510</name>
</gene>
<dbReference type="PANTHER" id="PTHR43586:SF8">
    <property type="entry name" value="CYSTEINE DESULFURASE 1, CHLOROPLASTIC"/>
    <property type="match status" value="1"/>
</dbReference>
<evidence type="ECO:0000313" key="11">
    <source>
        <dbReference type="Proteomes" id="UP001240639"/>
    </source>
</evidence>
<evidence type="ECO:0000256" key="8">
    <source>
        <dbReference type="RuleBase" id="RU004506"/>
    </source>
</evidence>
<dbReference type="GO" id="GO:0031071">
    <property type="term" value="F:cysteine desulfurase activity"/>
    <property type="evidence" value="ECO:0007669"/>
    <property type="project" value="UniProtKB-EC"/>
</dbReference>
<evidence type="ECO:0000256" key="5">
    <source>
        <dbReference type="ARBA" id="ARBA00022898"/>
    </source>
</evidence>
<dbReference type="EC" id="2.8.1.7" evidence="3 8"/>
<organism evidence="10 11">
    <name type="scientific">Qipengyuania profundimaris</name>
    <dbReference type="NCBI Taxonomy" id="3067652"/>
    <lineage>
        <taxon>Bacteria</taxon>
        <taxon>Pseudomonadati</taxon>
        <taxon>Pseudomonadota</taxon>
        <taxon>Alphaproteobacteria</taxon>
        <taxon>Sphingomonadales</taxon>
        <taxon>Erythrobacteraceae</taxon>
        <taxon>Qipengyuania</taxon>
    </lineage>
</organism>
<evidence type="ECO:0000256" key="1">
    <source>
        <dbReference type="ARBA" id="ARBA00001933"/>
    </source>
</evidence>
<evidence type="ECO:0000259" key="9">
    <source>
        <dbReference type="Pfam" id="PF00266"/>
    </source>
</evidence>
<reference evidence="10 11" key="1">
    <citation type="submission" date="2023-08" db="EMBL/GenBank/DDBJ databases">
        <title>genomic of G39.</title>
        <authorList>
            <person name="Wang Y."/>
        </authorList>
    </citation>
    <scope>NUCLEOTIDE SEQUENCE [LARGE SCALE GENOMIC DNA]</scope>
    <source>
        <strain evidence="10 11">G39</strain>
    </source>
</reference>
<dbReference type="Proteomes" id="UP001240639">
    <property type="component" value="Unassembled WGS sequence"/>
</dbReference>
<dbReference type="InterPro" id="IPR015424">
    <property type="entry name" value="PyrdxlP-dep_Trfase"/>
</dbReference>
<proteinExistence type="inferred from homology"/>
<evidence type="ECO:0000256" key="3">
    <source>
        <dbReference type="ARBA" id="ARBA00012239"/>
    </source>
</evidence>
<evidence type="ECO:0000256" key="6">
    <source>
        <dbReference type="ARBA" id="ARBA00050776"/>
    </source>
</evidence>
<dbReference type="InterPro" id="IPR020578">
    <property type="entry name" value="Aminotrans_V_PyrdxlP_BS"/>
</dbReference>
<dbReference type="RefSeq" id="WP_305931284.1">
    <property type="nucleotide sequence ID" value="NZ_JAVAIM010000001.1"/>
</dbReference>
<accession>A0ABT9HLC2</accession>
<keyword evidence="4 8" id="KW-0808">Transferase</keyword>
<protein>
    <recommendedName>
        <fullName evidence="3 8">Cysteine desulfurase</fullName>
        <ecNumber evidence="3 8">2.8.1.7</ecNumber>
    </recommendedName>
</protein>
<sequence length="405" mass="43718">MSEVATLTRKADFPGLVTGDGAPWHYLDTAATAQKPQAVIEAMGHALGRDYATVHRGVYGRSAQMTLGYEAARRRVADFMGARSENEVVFVRGATEAINLVAASWGMTQIGEGDRIVLSMLEHHSNIVPWQMVAERTGAQIDVCPLTEDHRIDLGALEALLTPRTKLVSLAHVSNVLGSILDARKAADFAHSVGAKIMLDGCQAAPRMALDMAALDCDFYAWSGHKLYGPTGIGVLWAREEILDAMPPWQGGGAMIDKVTFDKTTYAPPPQRFEAGTPMITEAIALHAAIDYVAGMGPDRLFAHESALARQLRDELRNLNSVTLFGPDESAGIVSFAMEGVHPHDLGTILDEENVAIRAGHHCAQPLMEHLSVPATARASFGLYSDESDIAALLRGIDRTQRIFG</sequence>
<dbReference type="Gene3D" id="3.90.1150.10">
    <property type="entry name" value="Aspartate Aminotransferase, domain 1"/>
    <property type="match status" value="1"/>
</dbReference>
<keyword evidence="5 8" id="KW-0663">Pyridoxal phosphate</keyword>
<comment type="cofactor">
    <cofactor evidence="1 7">
        <name>pyridoxal 5'-phosphate</name>
        <dbReference type="ChEBI" id="CHEBI:597326"/>
    </cofactor>
</comment>
<dbReference type="NCBIfam" id="TIGR01979">
    <property type="entry name" value="sufS"/>
    <property type="match status" value="1"/>
</dbReference>
<comment type="catalytic activity">
    <reaction evidence="6 8">
        <text>(sulfur carrier)-H + L-cysteine = (sulfur carrier)-SH + L-alanine</text>
        <dbReference type="Rhea" id="RHEA:43892"/>
        <dbReference type="Rhea" id="RHEA-COMP:14737"/>
        <dbReference type="Rhea" id="RHEA-COMP:14739"/>
        <dbReference type="ChEBI" id="CHEBI:29917"/>
        <dbReference type="ChEBI" id="CHEBI:35235"/>
        <dbReference type="ChEBI" id="CHEBI:57972"/>
        <dbReference type="ChEBI" id="CHEBI:64428"/>
        <dbReference type="EC" id="2.8.1.7"/>
    </reaction>
</comment>
<dbReference type="EMBL" id="JAVAIM010000001">
    <property type="protein sequence ID" value="MDP4573815.1"/>
    <property type="molecule type" value="Genomic_DNA"/>
</dbReference>